<comment type="caution">
    <text evidence="11">The sequence shown here is derived from an EMBL/GenBank/DDBJ whole genome shotgun (WGS) entry which is preliminary data.</text>
</comment>
<evidence type="ECO:0000256" key="8">
    <source>
        <dbReference type="ARBA" id="ARBA00041073"/>
    </source>
</evidence>
<dbReference type="GO" id="GO:0000340">
    <property type="term" value="F:RNA 7-methylguanosine cap binding"/>
    <property type="evidence" value="ECO:0007669"/>
    <property type="project" value="TreeGrafter"/>
</dbReference>
<keyword evidence="5 10" id="KW-0648">Protein biosynthesis</keyword>
<dbReference type="InterPro" id="IPR001040">
    <property type="entry name" value="TIF_eIF_4E"/>
</dbReference>
<dbReference type="Pfam" id="PF01652">
    <property type="entry name" value="IF4E"/>
    <property type="match status" value="1"/>
</dbReference>
<dbReference type="GO" id="GO:0006417">
    <property type="term" value="P:regulation of translation"/>
    <property type="evidence" value="ECO:0007669"/>
    <property type="project" value="UniProtKB-KW"/>
</dbReference>
<keyword evidence="3" id="KW-0810">Translation regulation</keyword>
<gene>
    <name evidence="11" type="ORF">RchiOBHm_Chr1g0351341</name>
</gene>
<dbReference type="EMBL" id="PDCK01000039">
    <property type="protein sequence ID" value="PRQ57713.1"/>
    <property type="molecule type" value="Genomic_DNA"/>
</dbReference>
<evidence type="ECO:0000256" key="10">
    <source>
        <dbReference type="RuleBase" id="RU004374"/>
    </source>
</evidence>
<reference evidence="11 12" key="1">
    <citation type="journal article" date="2018" name="Nat. Genet.">
        <title>The Rosa genome provides new insights in the design of modern roses.</title>
        <authorList>
            <person name="Bendahmane M."/>
        </authorList>
    </citation>
    <scope>NUCLEOTIDE SEQUENCE [LARGE SCALE GENOMIC DNA]</scope>
    <source>
        <strain evidence="12">cv. Old Blush</strain>
    </source>
</reference>
<evidence type="ECO:0000256" key="1">
    <source>
        <dbReference type="ARBA" id="ARBA00009860"/>
    </source>
</evidence>
<dbReference type="OMA" id="EADEVCG"/>
<dbReference type="PANTHER" id="PTHR11960:SF8">
    <property type="entry name" value="EUKARYOTIC TRANSLATION INITIATION FACTOR 4E1-RELATED"/>
    <property type="match status" value="1"/>
</dbReference>
<keyword evidence="4 10" id="KW-0694">RNA-binding</keyword>
<dbReference type="GO" id="GO:0016281">
    <property type="term" value="C:eukaryotic translation initiation factor 4F complex"/>
    <property type="evidence" value="ECO:0007669"/>
    <property type="project" value="TreeGrafter"/>
</dbReference>
<evidence type="ECO:0000313" key="11">
    <source>
        <dbReference type="EMBL" id="PRQ57713.1"/>
    </source>
</evidence>
<proteinExistence type="inferred from homology"/>
<evidence type="ECO:0000256" key="4">
    <source>
        <dbReference type="ARBA" id="ARBA00022884"/>
    </source>
</evidence>
<comment type="similarity">
    <text evidence="1 10">Belongs to the eukaryotic initiation factor 4E family.</text>
</comment>
<evidence type="ECO:0000256" key="7">
    <source>
        <dbReference type="ARBA" id="ARBA00032656"/>
    </source>
</evidence>
<dbReference type="GO" id="GO:0003743">
    <property type="term" value="F:translation initiation factor activity"/>
    <property type="evidence" value="ECO:0007669"/>
    <property type="project" value="UniProtKB-KW"/>
</dbReference>
<evidence type="ECO:0000256" key="5">
    <source>
        <dbReference type="ARBA" id="ARBA00022917"/>
    </source>
</evidence>
<keyword evidence="2 10" id="KW-0396">Initiation factor</keyword>
<dbReference type="Proteomes" id="UP000238479">
    <property type="component" value="Chromosome 1"/>
</dbReference>
<dbReference type="PANTHER" id="PTHR11960">
    <property type="entry name" value="EUKARYOTIC TRANSLATION INITIATION FACTOR 4E RELATED"/>
    <property type="match status" value="1"/>
</dbReference>
<name>A0A2P6SGA0_ROSCH</name>
<evidence type="ECO:0000256" key="2">
    <source>
        <dbReference type="ARBA" id="ARBA00022540"/>
    </source>
</evidence>
<protein>
    <recommendedName>
        <fullName evidence="8">Eukaryotic translation initiation factor 4E-1</fullName>
    </recommendedName>
    <alternativeName>
        <fullName evidence="7">eIF-4F 25 kDa subunit</fullName>
    </alternativeName>
    <alternativeName>
        <fullName evidence="9">eIF-4F p26 subunit</fullName>
    </alternativeName>
    <alternativeName>
        <fullName evidence="6">mRNA cap-binding protein</fullName>
    </alternativeName>
</protein>
<accession>A0A2P6SGA0</accession>
<organism evidence="11 12">
    <name type="scientific">Rosa chinensis</name>
    <name type="common">China rose</name>
    <dbReference type="NCBI Taxonomy" id="74649"/>
    <lineage>
        <taxon>Eukaryota</taxon>
        <taxon>Viridiplantae</taxon>
        <taxon>Streptophyta</taxon>
        <taxon>Embryophyta</taxon>
        <taxon>Tracheophyta</taxon>
        <taxon>Spermatophyta</taxon>
        <taxon>Magnoliopsida</taxon>
        <taxon>eudicotyledons</taxon>
        <taxon>Gunneridae</taxon>
        <taxon>Pentapetalae</taxon>
        <taxon>rosids</taxon>
        <taxon>fabids</taxon>
        <taxon>Rosales</taxon>
        <taxon>Rosaceae</taxon>
        <taxon>Rosoideae</taxon>
        <taxon>Rosoideae incertae sedis</taxon>
        <taxon>Rosa</taxon>
    </lineage>
</organism>
<evidence type="ECO:0000256" key="6">
    <source>
        <dbReference type="ARBA" id="ARBA00030245"/>
    </source>
</evidence>
<evidence type="ECO:0000313" key="12">
    <source>
        <dbReference type="Proteomes" id="UP000238479"/>
    </source>
</evidence>
<evidence type="ECO:0000256" key="9">
    <source>
        <dbReference type="ARBA" id="ARBA00041713"/>
    </source>
</evidence>
<dbReference type="InterPro" id="IPR023398">
    <property type="entry name" value="TIF_eIF4e-like"/>
</dbReference>
<keyword evidence="12" id="KW-1185">Reference proteome</keyword>
<dbReference type="SUPFAM" id="SSF55418">
    <property type="entry name" value="eIF4e-like"/>
    <property type="match status" value="1"/>
</dbReference>
<dbReference type="Gramene" id="PRQ57713">
    <property type="protein sequence ID" value="PRQ57713"/>
    <property type="gene ID" value="RchiOBHm_Chr1g0351341"/>
</dbReference>
<dbReference type="STRING" id="74649.A0A2P6SGA0"/>
<evidence type="ECO:0000256" key="3">
    <source>
        <dbReference type="ARBA" id="ARBA00022845"/>
    </source>
</evidence>
<dbReference type="Gene3D" id="3.30.760.10">
    <property type="entry name" value="RNA Cap, Translation Initiation Factor Eif4e"/>
    <property type="match status" value="1"/>
</dbReference>
<dbReference type="GO" id="GO:0009615">
    <property type="term" value="P:response to virus"/>
    <property type="evidence" value="ECO:0007669"/>
    <property type="project" value="UniProtKB-ARBA"/>
</dbReference>
<sequence length="91" mass="10285">MTIHGCLQALIGEQFDHGDEICGAVVNVRNRQKKIALWTKNAANEAAQVSIGKQWKGILESNETIGFIFHVRISIQVCYLLIYSNHVKLYK</sequence>
<dbReference type="AlphaFoldDB" id="A0A2P6SGA0"/>